<name>A0A246FKX7_9BACT</name>
<keyword evidence="3" id="KW-1185">Reference proteome</keyword>
<keyword evidence="1" id="KW-0472">Membrane</keyword>
<evidence type="ECO:0000256" key="1">
    <source>
        <dbReference type="SAM" id="Phobius"/>
    </source>
</evidence>
<feature type="transmembrane region" description="Helical" evidence="1">
    <location>
        <begin position="121"/>
        <end position="141"/>
    </location>
</feature>
<gene>
    <name evidence="2" type="ORF">CDA63_09070</name>
</gene>
<evidence type="ECO:0000313" key="3">
    <source>
        <dbReference type="Proteomes" id="UP000197277"/>
    </source>
</evidence>
<accession>A0A246FKX7</accession>
<dbReference type="EMBL" id="NIRR01000012">
    <property type="protein sequence ID" value="OWP63349.1"/>
    <property type="molecule type" value="Genomic_DNA"/>
</dbReference>
<feature type="transmembrane region" description="Helical" evidence="1">
    <location>
        <begin position="153"/>
        <end position="178"/>
    </location>
</feature>
<comment type="caution">
    <text evidence="2">The sequence shown here is derived from an EMBL/GenBank/DDBJ whole genome shotgun (WGS) entry which is preliminary data.</text>
</comment>
<feature type="transmembrane region" description="Helical" evidence="1">
    <location>
        <begin position="12"/>
        <end position="29"/>
    </location>
</feature>
<organism evidence="2 3">
    <name type="scientific">Hymenobacter amundsenii</name>
    <dbReference type="NCBI Taxonomy" id="2006685"/>
    <lineage>
        <taxon>Bacteria</taxon>
        <taxon>Pseudomonadati</taxon>
        <taxon>Bacteroidota</taxon>
        <taxon>Cytophagia</taxon>
        <taxon>Cytophagales</taxon>
        <taxon>Hymenobacteraceae</taxon>
        <taxon>Hymenobacter</taxon>
    </lineage>
</organism>
<feature type="transmembrane region" description="Helical" evidence="1">
    <location>
        <begin position="41"/>
        <end position="62"/>
    </location>
</feature>
<feature type="transmembrane region" description="Helical" evidence="1">
    <location>
        <begin position="96"/>
        <end position="115"/>
    </location>
</feature>
<feature type="transmembrane region" description="Helical" evidence="1">
    <location>
        <begin position="193"/>
        <end position="214"/>
    </location>
</feature>
<evidence type="ECO:0000313" key="2">
    <source>
        <dbReference type="EMBL" id="OWP63349.1"/>
    </source>
</evidence>
<keyword evidence="1" id="KW-1133">Transmembrane helix</keyword>
<dbReference type="AlphaFoldDB" id="A0A246FKX7"/>
<keyword evidence="1" id="KW-0812">Transmembrane</keyword>
<reference evidence="2 3" key="1">
    <citation type="submission" date="2017-06" db="EMBL/GenBank/DDBJ databases">
        <title>Hymenobacter amundsenii sp. nov. isolated from regoliths in Antarctica.</title>
        <authorList>
            <person name="Sedlacek I."/>
            <person name="Kralova S."/>
            <person name="Pantucek R."/>
            <person name="Svec P."/>
            <person name="Holochova P."/>
            <person name="Stankova E."/>
            <person name="Vrbovska V."/>
            <person name="Busse H.-J."/>
        </authorList>
    </citation>
    <scope>NUCLEOTIDE SEQUENCE [LARGE SCALE GENOMIC DNA]</scope>
    <source>
        <strain evidence="2 3">CCM 8682</strain>
    </source>
</reference>
<dbReference type="Proteomes" id="UP000197277">
    <property type="component" value="Unassembled WGS sequence"/>
</dbReference>
<protein>
    <submittedName>
        <fullName evidence="2">Uncharacterized protein</fullName>
    </submittedName>
</protein>
<sequence length="227" mass="26419">MQSWFIMLCKMMDWLAYGSMVVPFLIAHRRRHNLTGGLQTLRFVPLFLLGMYGLMHIAIRLWQYSLPVNHLNTVGETLLYLKVYHDEFVTRRVKRYIRITAAFFLAFAALDSFWLEGFRQINAYTSLLESIVILGLGLLFFERVLIRKRQTSFFDIPMFAATIGIMLYLSGTIVLYLISNDLIAKNDEYSSRMLYLTSSCLLLLMSLLFCRAFLLVQPDDEHKPTTS</sequence>
<proteinExistence type="predicted"/>